<keyword evidence="4 5" id="KW-0694">RNA-binding</keyword>
<evidence type="ECO:0000256" key="1">
    <source>
        <dbReference type="ARBA" id="ARBA00022603"/>
    </source>
</evidence>
<dbReference type="GO" id="GO:0070475">
    <property type="term" value="P:rRNA base methylation"/>
    <property type="evidence" value="ECO:0007669"/>
    <property type="project" value="TreeGrafter"/>
</dbReference>
<dbReference type="AlphaFoldDB" id="A0AAN8EAK4"/>
<dbReference type="EMBL" id="JAKLMC020000025">
    <property type="protein sequence ID" value="KAK5950669.1"/>
    <property type="molecule type" value="Genomic_DNA"/>
</dbReference>
<keyword evidence="3 5" id="KW-0949">S-adenosyl-L-methionine</keyword>
<keyword evidence="2 5" id="KW-0808">Transferase</keyword>
<dbReference type="SUPFAM" id="SSF53335">
    <property type="entry name" value="S-adenosyl-L-methionine-dependent methyltransferases"/>
    <property type="match status" value="1"/>
</dbReference>
<feature type="binding site" evidence="5">
    <location>
        <position position="316"/>
    </location>
    <ligand>
        <name>S-adenosyl-L-methionine</name>
        <dbReference type="ChEBI" id="CHEBI:59789"/>
    </ligand>
</feature>
<dbReference type="PROSITE" id="PS51686">
    <property type="entry name" value="SAM_MT_RSMB_NOP"/>
    <property type="match status" value="1"/>
</dbReference>
<evidence type="ECO:0000259" key="7">
    <source>
        <dbReference type="PROSITE" id="PS51686"/>
    </source>
</evidence>
<dbReference type="Gene3D" id="3.30.70.1170">
    <property type="entry name" value="Sun protein, domain 3"/>
    <property type="match status" value="1"/>
</dbReference>
<dbReference type="InterPro" id="IPR029063">
    <property type="entry name" value="SAM-dependent_MTases_sf"/>
</dbReference>
<dbReference type="InterPro" id="IPR049560">
    <property type="entry name" value="MeTrfase_RsmB-F_NOP2_cat"/>
</dbReference>
<feature type="binding site" evidence="5">
    <location>
        <position position="268"/>
    </location>
    <ligand>
        <name>S-adenosyl-L-methionine</name>
        <dbReference type="ChEBI" id="CHEBI:59789"/>
    </ligand>
</feature>
<feature type="compositionally biased region" description="Basic and acidic residues" evidence="6">
    <location>
        <begin position="326"/>
        <end position="341"/>
    </location>
</feature>
<feature type="region of interest" description="Disordered" evidence="6">
    <location>
        <begin position="518"/>
        <end position="547"/>
    </location>
</feature>
<dbReference type="Proteomes" id="UP001316803">
    <property type="component" value="Unassembled WGS sequence"/>
</dbReference>
<dbReference type="InterPro" id="IPR001678">
    <property type="entry name" value="MeTrfase_RsmB-F_NOP2_dom"/>
</dbReference>
<evidence type="ECO:0000256" key="2">
    <source>
        <dbReference type="ARBA" id="ARBA00022679"/>
    </source>
</evidence>
<name>A0AAN8EAK4_9EURO</name>
<feature type="region of interest" description="Disordered" evidence="6">
    <location>
        <begin position="326"/>
        <end position="395"/>
    </location>
</feature>
<accession>A0AAN8EAK4</accession>
<evidence type="ECO:0000256" key="4">
    <source>
        <dbReference type="ARBA" id="ARBA00022884"/>
    </source>
</evidence>
<dbReference type="GO" id="GO:0003723">
    <property type="term" value="F:RNA binding"/>
    <property type="evidence" value="ECO:0007669"/>
    <property type="project" value="UniProtKB-UniRule"/>
</dbReference>
<dbReference type="InterPro" id="IPR048889">
    <property type="entry name" value="NSUN5_RCM1_N"/>
</dbReference>
<comment type="similarity">
    <text evidence="5">Belongs to the class I-like SAM-binding methyltransferase superfamily. RsmB/NOP family.</text>
</comment>
<organism evidence="8 9">
    <name type="scientific">Knufia fluminis</name>
    <dbReference type="NCBI Taxonomy" id="191047"/>
    <lineage>
        <taxon>Eukaryota</taxon>
        <taxon>Fungi</taxon>
        <taxon>Dikarya</taxon>
        <taxon>Ascomycota</taxon>
        <taxon>Pezizomycotina</taxon>
        <taxon>Eurotiomycetes</taxon>
        <taxon>Chaetothyriomycetidae</taxon>
        <taxon>Chaetothyriales</taxon>
        <taxon>Trichomeriaceae</taxon>
        <taxon>Knufia</taxon>
    </lineage>
</organism>
<evidence type="ECO:0000256" key="3">
    <source>
        <dbReference type="ARBA" id="ARBA00022691"/>
    </source>
</evidence>
<dbReference type="PANTHER" id="PTHR22807">
    <property type="entry name" value="NOP2 YEAST -RELATED NOL1/NOP2/FMU SUN DOMAIN-CONTAINING"/>
    <property type="match status" value="1"/>
</dbReference>
<feature type="compositionally biased region" description="Low complexity" evidence="6">
    <location>
        <begin position="523"/>
        <end position="533"/>
    </location>
</feature>
<gene>
    <name evidence="8" type="ORF">OHC33_008336</name>
</gene>
<dbReference type="Pfam" id="PF01189">
    <property type="entry name" value="Methyltr_RsmB-F"/>
    <property type="match status" value="1"/>
</dbReference>
<keyword evidence="9" id="KW-1185">Reference proteome</keyword>
<sequence>MALYYDAASVLSSEGGQGSLKSRIYGPSTVKSNPTQIYALISETAKRDVFLKDVLDRAGLLHDEPKLTPLLALLLCHDHFFSKAGIAAPVKHPLRQSIERHKARLQSEFTRARLRRKCASVDALKSSLDRERAGLARPHPRWARVNTLVAQDVEAMFASLPGCKRKLRLDDVLKVDQGTRSYCYDEHVPNLLALSPGVDLTKTNAYRQGELILQDKASCFPAYLLLGNESKENIGDVIDGCAAPGNKTTHLAAVIGETGCTGKIIACERDGIRSKTLQSMVEKANADSVQVLAKQDFLALDPADARFKGVTHLLLDPSCSGSGILGREDIPKLALPEDPRTTMKPTTNGQPGSKSKKRKRGQGEGAGAPSSEEVPVATTGNAAPDEEEAPVPATEERLQKLSNLQTRIVEHAMKFPAARRITYSTCSLHEQENEVVVSRLLASPIAQTHGWTVSPRSQQVDGMQRWKHRGVRSKPDDVDDQNKLNQEGLDACIRCNPGDEEGTMGFFVCAFVRDLNTEEDSRGSNGSGARNGDANGGDREEAWEGFD</sequence>
<dbReference type="Pfam" id="PF21148">
    <property type="entry name" value="NSUN5_fdxn-like"/>
    <property type="match status" value="1"/>
</dbReference>
<dbReference type="GO" id="GO:0008173">
    <property type="term" value="F:RNA methyltransferase activity"/>
    <property type="evidence" value="ECO:0007669"/>
    <property type="project" value="InterPro"/>
</dbReference>
<feature type="domain" description="SAM-dependent MTase RsmB/NOP-type" evidence="7">
    <location>
        <begin position="131"/>
        <end position="514"/>
    </location>
</feature>
<dbReference type="InterPro" id="IPR049561">
    <property type="entry name" value="NSUN5_7_fdxn-like"/>
</dbReference>
<dbReference type="Gene3D" id="3.40.50.150">
    <property type="entry name" value="Vaccinia Virus protein VP39"/>
    <property type="match status" value="1"/>
</dbReference>
<proteinExistence type="inferred from homology"/>
<protein>
    <recommendedName>
        <fullName evidence="7">SAM-dependent MTase RsmB/NOP-type domain-containing protein</fullName>
    </recommendedName>
</protein>
<evidence type="ECO:0000313" key="9">
    <source>
        <dbReference type="Proteomes" id="UP001316803"/>
    </source>
</evidence>
<keyword evidence="1 5" id="KW-0489">Methyltransferase</keyword>
<feature type="binding site" evidence="5">
    <location>
        <begin position="241"/>
        <end position="247"/>
    </location>
    <ligand>
        <name>S-adenosyl-L-methionine</name>
        <dbReference type="ChEBI" id="CHEBI:59789"/>
    </ligand>
</feature>
<feature type="compositionally biased region" description="Basic and acidic residues" evidence="6">
    <location>
        <begin position="536"/>
        <end position="547"/>
    </location>
</feature>
<dbReference type="Pfam" id="PF21153">
    <property type="entry name" value="NSUN5_N"/>
    <property type="match status" value="1"/>
</dbReference>
<dbReference type="GO" id="GO:0005730">
    <property type="term" value="C:nucleolus"/>
    <property type="evidence" value="ECO:0007669"/>
    <property type="project" value="TreeGrafter"/>
</dbReference>
<feature type="binding site" evidence="5">
    <location>
        <position position="296"/>
    </location>
    <ligand>
        <name>S-adenosyl-L-methionine</name>
        <dbReference type="ChEBI" id="CHEBI:59789"/>
    </ligand>
</feature>
<dbReference type="PRINTS" id="PR02008">
    <property type="entry name" value="RCMTFAMILY"/>
</dbReference>
<evidence type="ECO:0000313" key="8">
    <source>
        <dbReference type="EMBL" id="KAK5950669.1"/>
    </source>
</evidence>
<reference evidence="8 9" key="1">
    <citation type="submission" date="2022-12" db="EMBL/GenBank/DDBJ databases">
        <title>Genomic features and morphological characterization of a novel Knufia sp. strain isolated from spacecraft assembly facility.</title>
        <authorList>
            <person name="Teixeira M."/>
            <person name="Chander A.M."/>
            <person name="Stajich J.E."/>
            <person name="Venkateswaran K."/>
        </authorList>
    </citation>
    <scope>NUCLEOTIDE SEQUENCE [LARGE SCALE GENOMIC DNA]</scope>
    <source>
        <strain evidence="8 9">FJI-L2-BK-P2</strain>
    </source>
</reference>
<comment type="caution">
    <text evidence="8">The sequence shown here is derived from an EMBL/GenBank/DDBJ whole genome shotgun (WGS) entry which is preliminary data.</text>
</comment>
<evidence type="ECO:0000256" key="6">
    <source>
        <dbReference type="SAM" id="MobiDB-lite"/>
    </source>
</evidence>
<feature type="active site" description="Nucleophile" evidence="5">
    <location>
        <position position="426"/>
    </location>
</feature>
<dbReference type="PANTHER" id="PTHR22807:SF4">
    <property type="entry name" value="28S RRNA (CYTOSINE-C(5))-METHYLTRANSFERASE"/>
    <property type="match status" value="1"/>
</dbReference>
<evidence type="ECO:0000256" key="5">
    <source>
        <dbReference type="PROSITE-ProRule" id="PRU01023"/>
    </source>
</evidence>
<dbReference type="InterPro" id="IPR023267">
    <property type="entry name" value="RCMT"/>
</dbReference>